<reference evidence="1" key="1">
    <citation type="submission" date="2020-08" db="EMBL/GenBank/DDBJ databases">
        <title>Multicomponent nature underlies the extraordinary mechanical properties of spider dragline silk.</title>
        <authorList>
            <person name="Kono N."/>
            <person name="Nakamura H."/>
            <person name="Mori M."/>
            <person name="Yoshida Y."/>
            <person name="Ohtoshi R."/>
            <person name="Malay A.D."/>
            <person name="Moran D.A.P."/>
            <person name="Tomita M."/>
            <person name="Numata K."/>
            <person name="Arakawa K."/>
        </authorList>
    </citation>
    <scope>NUCLEOTIDE SEQUENCE</scope>
</reference>
<evidence type="ECO:0000313" key="2">
    <source>
        <dbReference type="Proteomes" id="UP000887159"/>
    </source>
</evidence>
<comment type="caution">
    <text evidence="1">The sequence shown here is derived from an EMBL/GenBank/DDBJ whole genome shotgun (WGS) entry which is preliminary data.</text>
</comment>
<dbReference type="EMBL" id="BMAU01021356">
    <property type="protein sequence ID" value="GFY20748.1"/>
    <property type="molecule type" value="Genomic_DNA"/>
</dbReference>
<gene>
    <name evidence="1" type="ORF">TNCV_1119821</name>
</gene>
<proteinExistence type="predicted"/>
<sequence>MACSSKGSISRLPWTSPGESALVFGMKLITDDKDINFVLKIVLIFADSCLSAHRNSARRLVRDGRNEKENEVQCDDETGSTPKCRGVDDTRVGYGSDLERDKAAVGTGADGICGRHVEHN</sequence>
<name>A0A8X6T7Q0_TRICX</name>
<keyword evidence="2" id="KW-1185">Reference proteome</keyword>
<dbReference type="Proteomes" id="UP000887159">
    <property type="component" value="Unassembled WGS sequence"/>
</dbReference>
<protein>
    <submittedName>
        <fullName evidence="1">Uncharacterized protein</fullName>
    </submittedName>
</protein>
<dbReference type="AlphaFoldDB" id="A0A8X6T7Q0"/>
<organism evidence="1 2">
    <name type="scientific">Trichonephila clavipes</name>
    <name type="common">Golden silk orbweaver</name>
    <name type="synonym">Nephila clavipes</name>
    <dbReference type="NCBI Taxonomy" id="2585209"/>
    <lineage>
        <taxon>Eukaryota</taxon>
        <taxon>Metazoa</taxon>
        <taxon>Ecdysozoa</taxon>
        <taxon>Arthropoda</taxon>
        <taxon>Chelicerata</taxon>
        <taxon>Arachnida</taxon>
        <taxon>Araneae</taxon>
        <taxon>Araneomorphae</taxon>
        <taxon>Entelegynae</taxon>
        <taxon>Araneoidea</taxon>
        <taxon>Nephilidae</taxon>
        <taxon>Trichonephila</taxon>
    </lineage>
</organism>
<evidence type="ECO:0000313" key="1">
    <source>
        <dbReference type="EMBL" id="GFY20748.1"/>
    </source>
</evidence>
<accession>A0A8X6T7Q0</accession>